<dbReference type="GO" id="GO:0000105">
    <property type="term" value="P:L-histidine biosynthetic process"/>
    <property type="evidence" value="ECO:0007669"/>
    <property type="project" value="UniProtKB-UniRule"/>
</dbReference>
<sequence length="200" mass="21904">MSNIKCAWPKGSSKEIIRLFQAAGYSLPSDIDESRKYTISGQHIDYILVKPQDVPILVEYGAADIGIAGKDALLEQRREVIELLDLGTNRSRLAVLGASKKQPFHDITVGTGHPQIATAYFAAHKIQANVITLSGNLQTALSSRLADAVVDKVEEEHAAQSSPLHETIMHISDRLIVNRVSYALKYRQIDSICSALSLVL</sequence>
<organism evidence="13 14">
    <name type="scientific">Paenibacillus solanacearum</name>
    <dbReference type="NCBI Taxonomy" id="2048548"/>
    <lineage>
        <taxon>Bacteria</taxon>
        <taxon>Bacillati</taxon>
        <taxon>Bacillota</taxon>
        <taxon>Bacilli</taxon>
        <taxon>Bacillales</taxon>
        <taxon>Paenibacillaceae</taxon>
        <taxon>Paenibacillus</taxon>
    </lineage>
</organism>
<dbReference type="NCBIfam" id="TIGR00070">
    <property type="entry name" value="hisG"/>
    <property type="match status" value="1"/>
</dbReference>
<evidence type="ECO:0000256" key="1">
    <source>
        <dbReference type="ARBA" id="ARBA00000915"/>
    </source>
</evidence>
<evidence type="ECO:0000256" key="3">
    <source>
        <dbReference type="ARBA" id="ARBA00011496"/>
    </source>
</evidence>
<evidence type="ECO:0000259" key="12">
    <source>
        <dbReference type="Pfam" id="PF01634"/>
    </source>
</evidence>
<evidence type="ECO:0000256" key="11">
    <source>
        <dbReference type="NCBIfam" id="TIGR00070"/>
    </source>
</evidence>
<dbReference type="GO" id="GO:0003879">
    <property type="term" value="F:ATP phosphoribosyltransferase activity"/>
    <property type="evidence" value="ECO:0007669"/>
    <property type="project" value="UniProtKB-UniRule"/>
</dbReference>
<dbReference type="InterPro" id="IPR013820">
    <property type="entry name" value="ATP_PRibTrfase_cat"/>
</dbReference>
<accession>A0A916K7R0</accession>
<keyword evidence="9" id="KW-0368">Histidine biosynthesis</keyword>
<protein>
    <recommendedName>
        <fullName evidence="5 11">ATP phosphoribosyltransferase</fullName>
        <ecNumber evidence="4 11">2.4.2.17</ecNumber>
    </recommendedName>
</protein>
<proteinExistence type="predicted"/>
<reference evidence="13" key="1">
    <citation type="submission" date="2021-06" db="EMBL/GenBank/DDBJ databases">
        <authorList>
            <person name="Criscuolo A."/>
        </authorList>
    </citation>
    <scope>NUCLEOTIDE SEQUENCE</scope>
    <source>
        <strain evidence="13">CIP111600</strain>
    </source>
</reference>
<evidence type="ECO:0000256" key="5">
    <source>
        <dbReference type="ARBA" id="ARBA00020998"/>
    </source>
</evidence>
<dbReference type="Proteomes" id="UP000693672">
    <property type="component" value="Unassembled WGS sequence"/>
</dbReference>
<evidence type="ECO:0000313" key="14">
    <source>
        <dbReference type="Proteomes" id="UP000693672"/>
    </source>
</evidence>
<dbReference type="AlphaFoldDB" id="A0A916K7R0"/>
<dbReference type="PANTHER" id="PTHR21403:SF8">
    <property type="entry name" value="ATP PHOSPHORIBOSYLTRANSFERASE"/>
    <property type="match status" value="1"/>
</dbReference>
<dbReference type="Pfam" id="PF01634">
    <property type="entry name" value="HisG"/>
    <property type="match status" value="1"/>
</dbReference>
<comment type="function">
    <text evidence="10">Catalyzes the condensation of ATP and 5-phosphoribose 1-diphosphate to form N'-(5'-phosphoribosyl)-ATP (PR-ATP). Has a crucial role in the pathway because the rate of histidine biosynthesis seems to be controlled primarily by regulation of HisG enzymatic activity.</text>
</comment>
<gene>
    <name evidence="13" type="primary">hisG_2</name>
    <name evidence="13" type="ORF">PAESOLCIP111_06328</name>
</gene>
<feature type="domain" description="ATP phosphoribosyltransferase catalytic" evidence="12">
    <location>
        <begin position="50"/>
        <end position="196"/>
    </location>
</feature>
<dbReference type="InterPro" id="IPR001348">
    <property type="entry name" value="ATP_PRibTrfase_HisG"/>
</dbReference>
<dbReference type="GO" id="GO:0005737">
    <property type="term" value="C:cytoplasm"/>
    <property type="evidence" value="ECO:0007669"/>
    <property type="project" value="InterPro"/>
</dbReference>
<evidence type="ECO:0000256" key="2">
    <source>
        <dbReference type="ARBA" id="ARBA00004667"/>
    </source>
</evidence>
<evidence type="ECO:0000256" key="8">
    <source>
        <dbReference type="ARBA" id="ARBA00022679"/>
    </source>
</evidence>
<evidence type="ECO:0000313" key="13">
    <source>
        <dbReference type="EMBL" id="CAG7651501.1"/>
    </source>
</evidence>
<comment type="catalytic activity">
    <reaction evidence="1">
        <text>1-(5-phospho-beta-D-ribosyl)-ATP + diphosphate = 5-phospho-alpha-D-ribose 1-diphosphate + ATP</text>
        <dbReference type="Rhea" id="RHEA:18473"/>
        <dbReference type="ChEBI" id="CHEBI:30616"/>
        <dbReference type="ChEBI" id="CHEBI:33019"/>
        <dbReference type="ChEBI" id="CHEBI:58017"/>
        <dbReference type="ChEBI" id="CHEBI:73183"/>
        <dbReference type="EC" id="2.4.2.17"/>
    </reaction>
</comment>
<name>A0A916K7R0_9BACL</name>
<keyword evidence="8 13" id="KW-0808">Transferase</keyword>
<keyword evidence="6" id="KW-0028">Amino-acid biosynthesis</keyword>
<keyword evidence="14" id="KW-1185">Reference proteome</keyword>
<dbReference type="EMBL" id="CAJVAS010000061">
    <property type="protein sequence ID" value="CAG7651501.1"/>
    <property type="molecule type" value="Genomic_DNA"/>
</dbReference>
<comment type="pathway">
    <text evidence="2">Amino-acid biosynthesis; L-histidine biosynthesis; L-histidine from 5-phospho-alpha-D-ribose 1-diphosphate: step 1/9.</text>
</comment>
<comment type="subunit">
    <text evidence="3">Heteromultimer composed of HisG and HisZ subunits.</text>
</comment>
<comment type="caution">
    <text evidence="13">The sequence shown here is derived from an EMBL/GenBank/DDBJ whole genome shotgun (WGS) entry which is preliminary data.</text>
</comment>
<evidence type="ECO:0000256" key="6">
    <source>
        <dbReference type="ARBA" id="ARBA00022605"/>
    </source>
</evidence>
<evidence type="ECO:0000256" key="10">
    <source>
        <dbReference type="ARBA" id="ARBA00024861"/>
    </source>
</evidence>
<dbReference type="PANTHER" id="PTHR21403">
    <property type="entry name" value="ATP PHOSPHORIBOSYLTRANSFERASE ATP-PRTASE"/>
    <property type="match status" value="1"/>
</dbReference>
<dbReference type="RefSeq" id="WP_218095986.1">
    <property type="nucleotide sequence ID" value="NZ_CAJVAS010000061.1"/>
</dbReference>
<evidence type="ECO:0000256" key="9">
    <source>
        <dbReference type="ARBA" id="ARBA00023102"/>
    </source>
</evidence>
<dbReference type="EC" id="2.4.2.17" evidence="4 11"/>
<keyword evidence="7 13" id="KW-0328">Glycosyltransferase</keyword>
<evidence type="ECO:0000256" key="7">
    <source>
        <dbReference type="ARBA" id="ARBA00022676"/>
    </source>
</evidence>
<evidence type="ECO:0000256" key="4">
    <source>
        <dbReference type="ARBA" id="ARBA00011946"/>
    </source>
</evidence>